<organism evidence="1 2">
    <name type="scientific">Escherichia phage Halfdan</name>
    <dbReference type="NCBI Taxonomy" id="2234092"/>
    <lineage>
        <taxon>Viruses</taxon>
        <taxon>Duplodnaviria</taxon>
        <taxon>Heunggongvirae</taxon>
        <taxon>Uroviricota</taxon>
        <taxon>Caudoviricetes</taxon>
        <taxon>Halfdanvirus</taxon>
        <taxon>Halfdanvirus halfdan</taxon>
    </lineage>
</organism>
<dbReference type="KEGG" id="vg:79513887"/>
<sequence>MSRSRNRLAVGKLEHFAAWCEKQGWKRHQCKGAYEVLRMRHEVENDTLIVYRRDSTNAGGELVHLTLFGIAERTFNRYIKATR</sequence>
<keyword evidence="2" id="KW-1185">Reference proteome</keyword>
<reference evidence="2" key="1">
    <citation type="submission" date="2018-05" db="EMBL/GenBank/DDBJ databases">
        <title>Exploring Bacteriophages for Innovative Applications.</title>
        <authorList>
            <person name="Olsen N.S."/>
            <person name="Kot W."/>
            <person name="Hansen L.H."/>
        </authorList>
    </citation>
    <scope>NUCLEOTIDE SEQUENCE [LARGE SCALE GENOMIC DNA]</scope>
</reference>
<dbReference type="GeneID" id="79513887"/>
<evidence type="ECO:0000313" key="1">
    <source>
        <dbReference type="EMBL" id="AXC34295.1"/>
    </source>
</evidence>
<dbReference type="Proteomes" id="UP000252726">
    <property type="component" value="Segment"/>
</dbReference>
<evidence type="ECO:0000313" key="2">
    <source>
        <dbReference type="Proteomes" id="UP000252726"/>
    </source>
</evidence>
<dbReference type="EMBL" id="MH362766">
    <property type="protein sequence ID" value="AXC34295.1"/>
    <property type="molecule type" value="Genomic_DNA"/>
</dbReference>
<proteinExistence type="predicted"/>
<dbReference type="RefSeq" id="YP_010731766.1">
    <property type="nucleotide sequence ID" value="NC_072811.1"/>
</dbReference>
<accession>A0A2Z5H3F2</accession>
<protein>
    <submittedName>
        <fullName evidence="1">Uncharacterized protein</fullName>
    </submittedName>
</protein>
<name>A0A2Z5H3F2_9CAUD</name>